<feature type="non-terminal residue" evidence="4">
    <location>
        <position position="183"/>
    </location>
</feature>
<gene>
    <name evidence="4" type="ORF">G0U57_011589</name>
</gene>
<evidence type="ECO:0000256" key="1">
    <source>
        <dbReference type="ARBA" id="ARBA00022737"/>
    </source>
</evidence>
<name>A0A8T1RWM0_CHESE</name>
<keyword evidence="1" id="KW-0677">Repeat</keyword>
<evidence type="ECO:0000259" key="3">
    <source>
        <dbReference type="Pfam" id="PF01826"/>
    </source>
</evidence>
<dbReference type="PANTHER" id="PTHR22906">
    <property type="entry name" value="PROPERDIN"/>
    <property type="match status" value="1"/>
</dbReference>
<accession>A0A8T1RWM0</accession>
<dbReference type="Gene3D" id="2.10.25.10">
    <property type="entry name" value="Laminin"/>
    <property type="match status" value="1"/>
</dbReference>
<reference evidence="4 5" key="1">
    <citation type="journal article" date="2020" name="G3 (Bethesda)">
        <title>Draft Genome of the Common Snapping Turtle, Chelydra serpentina, a Model for Phenotypic Plasticity in Reptiles.</title>
        <authorList>
            <person name="Das D."/>
            <person name="Singh S.K."/>
            <person name="Bierstedt J."/>
            <person name="Erickson A."/>
            <person name="Galli G.L.J."/>
            <person name="Crossley D.A. 2nd"/>
            <person name="Rhen T."/>
        </authorList>
    </citation>
    <scope>NUCLEOTIDE SEQUENCE [LARGE SCALE GENOMIC DNA]</scope>
    <source>
        <strain evidence="4">KW</strain>
    </source>
</reference>
<dbReference type="CDD" id="cd19941">
    <property type="entry name" value="TIL"/>
    <property type="match status" value="1"/>
</dbReference>
<dbReference type="InterPro" id="IPR036383">
    <property type="entry name" value="TSP1_rpt_sf"/>
</dbReference>
<proteinExistence type="predicted"/>
<feature type="non-terminal residue" evidence="4">
    <location>
        <position position="1"/>
    </location>
</feature>
<dbReference type="Proteomes" id="UP000765507">
    <property type="component" value="Unassembled WGS sequence"/>
</dbReference>
<dbReference type="AlphaFoldDB" id="A0A8T1RWM0"/>
<dbReference type="InterPro" id="IPR036084">
    <property type="entry name" value="Ser_inhib-like_sf"/>
</dbReference>
<dbReference type="Gene3D" id="2.20.100.10">
    <property type="entry name" value="Thrombospondin type-1 (TSP1) repeat"/>
    <property type="match status" value="1"/>
</dbReference>
<dbReference type="InterPro" id="IPR000884">
    <property type="entry name" value="TSP1_rpt"/>
</dbReference>
<dbReference type="SUPFAM" id="SSF82895">
    <property type="entry name" value="TSP-1 type 1 repeat"/>
    <property type="match status" value="1"/>
</dbReference>
<dbReference type="PRINTS" id="PR01705">
    <property type="entry name" value="TSP1REPEAT"/>
</dbReference>
<dbReference type="SMART" id="SM00209">
    <property type="entry name" value="TSP1"/>
    <property type="match status" value="1"/>
</dbReference>
<dbReference type="InterPro" id="IPR052065">
    <property type="entry name" value="Compl_asym_regulator"/>
</dbReference>
<dbReference type="FunFam" id="2.20.100.10:FF:000007">
    <property type="entry name" value="Thrombospondin 1"/>
    <property type="match status" value="1"/>
</dbReference>
<evidence type="ECO:0000256" key="2">
    <source>
        <dbReference type="ARBA" id="ARBA00023157"/>
    </source>
</evidence>
<dbReference type="InterPro" id="IPR002919">
    <property type="entry name" value="TIL_dom"/>
</dbReference>
<sequence length="183" mass="19587">EVGCPAGRLYRECLQEEGCPYSCAHLTRQMDCFSDGCEEGCHCPAGTYQHDGACVQECPCLVTEETLRELQNHSANASALPAVLTAQGRWVSLGQEVQPRDTIRSACSTCTCHNGQLNCSFTRCPLDGGFAPWSPWAPCSVSCGGLGHRTRARGCTSPPPANGGKDCVGPRTDIKYCQTPDCP</sequence>
<comment type="caution">
    <text evidence="4">The sequence shown here is derived from an EMBL/GenBank/DDBJ whole genome shotgun (WGS) entry which is preliminary data.</text>
</comment>
<dbReference type="PROSITE" id="PS50092">
    <property type="entry name" value="TSP1"/>
    <property type="match status" value="1"/>
</dbReference>
<keyword evidence="2" id="KW-1015">Disulfide bond</keyword>
<dbReference type="EMBL" id="JAHGAV010003050">
    <property type="protein sequence ID" value="KAG6920998.1"/>
    <property type="molecule type" value="Genomic_DNA"/>
</dbReference>
<evidence type="ECO:0000313" key="4">
    <source>
        <dbReference type="EMBL" id="KAG6920998.1"/>
    </source>
</evidence>
<dbReference type="OrthoDB" id="9896499at2759"/>
<keyword evidence="5" id="KW-1185">Reference proteome</keyword>
<dbReference type="Pfam" id="PF01826">
    <property type="entry name" value="TIL"/>
    <property type="match status" value="1"/>
</dbReference>
<organism evidence="4 5">
    <name type="scientific">Chelydra serpentina</name>
    <name type="common">Snapping turtle</name>
    <name type="synonym">Testudo serpentina</name>
    <dbReference type="NCBI Taxonomy" id="8475"/>
    <lineage>
        <taxon>Eukaryota</taxon>
        <taxon>Metazoa</taxon>
        <taxon>Chordata</taxon>
        <taxon>Craniata</taxon>
        <taxon>Vertebrata</taxon>
        <taxon>Euteleostomi</taxon>
        <taxon>Archelosauria</taxon>
        <taxon>Testudinata</taxon>
        <taxon>Testudines</taxon>
        <taxon>Cryptodira</taxon>
        <taxon>Durocryptodira</taxon>
        <taxon>Americhelydia</taxon>
        <taxon>Chelydroidea</taxon>
        <taxon>Chelydridae</taxon>
        <taxon>Chelydra</taxon>
    </lineage>
</organism>
<dbReference type="SUPFAM" id="SSF57567">
    <property type="entry name" value="Serine protease inhibitors"/>
    <property type="match status" value="1"/>
</dbReference>
<protein>
    <submittedName>
        <fullName evidence="4">SCO-spondin</fullName>
    </submittedName>
</protein>
<dbReference type="PANTHER" id="PTHR22906:SF21">
    <property type="entry name" value="SEMA DOMAIN-CONTAINING PROTEIN"/>
    <property type="match status" value="1"/>
</dbReference>
<dbReference type="Pfam" id="PF00090">
    <property type="entry name" value="TSP_1"/>
    <property type="match status" value="1"/>
</dbReference>
<evidence type="ECO:0000313" key="5">
    <source>
        <dbReference type="Proteomes" id="UP000765507"/>
    </source>
</evidence>
<feature type="domain" description="TIL" evidence="3">
    <location>
        <begin position="4"/>
        <end position="60"/>
    </location>
</feature>